<feature type="compositionally biased region" description="Gly residues" evidence="1">
    <location>
        <begin position="180"/>
        <end position="192"/>
    </location>
</feature>
<feature type="region of interest" description="Disordered" evidence="1">
    <location>
        <begin position="1"/>
        <end position="32"/>
    </location>
</feature>
<evidence type="ECO:0000313" key="2">
    <source>
        <dbReference type="EMBL" id="KZT53066.1"/>
    </source>
</evidence>
<protein>
    <submittedName>
        <fullName evidence="2">Uncharacterized protein</fullName>
    </submittedName>
</protein>
<sequence length="220" mass="22576">MLRTAVRPFRHPHPPRATRLSTPSRPRPQLPLPLPVTLAVRALSTCSPARRGPGGDAPPMLGRAPTQPPPPPETGRRLKAAAGAGAEPRAATAHAPRRKDLLTLTGIVSEPEPASPPARPSSSSSAPEAEDPSALSTPPAPAPDPAQDPDPEPLWRAILARLRAFQKLRTAPSSSPSHGNGIGNGNGAGPGGSRSPLVDGSLTALAGTPPSFLPPSSFPR</sequence>
<dbReference type="Proteomes" id="UP000076842">
    <property type="component" value="Unassembled WGS sequence"/>
</dbReference>
<feature type="compositionally biased region" description="Pro residues" evidence="1">
    <location>
        <begin position="211"/>
        <end position="220"/>
    </location>
</feature>
<feature type="compositionally biased region" description="Pro residues" evidence="1">
    <location>
        <begin position="138"/>
        <end position="148"/>
    </location>
</feature>
<organism evidence="2 3">
    <name type="scientific">Calocera cornea HHB12733</name>
    <dbReference type="NCBI Taxonomy" id="1353952"/>
    <lineage>
        <taxon>Eukaryota</taxon>
        <taxon>Fungi</taxon>
        <taxon>Dikarya</taxon>
        <taxon>Basidiomycota</taxon>
        <taxon>Agaricomycotina</taxon>
        <taxon>Dacrymycetes</taxon>
        <taxon>Dacrymycetales</taxon>
        <taxon>Dacrymycetaceae</taxon>
        <taxon>Calocera</taxon>
    </lineage>
</organism>
<gene>
    <name evidence="2" type="ORF">CALCODRAFT_501475</name>
</gene>
<name>A0A165DLF0_9BASI</name>
<evidence type="ECO:0000256" key="1">
    <source>
        <dbReference type="SAM" id="MobiDB-lite"/>
    </source>
</evidence>
<evidence type="ECO:0000313" key="3">
    <source>
        <dbReference type="Proteomes" id="UP000076842"/>
    </source>
</evidence>
<dbReference type="InParanoid" id="A0A165DLF0"/>
<proteinExistence type="predicted"/>
<accession>A0A165DLF0</accession>
<feature type="compositionally biased region" description="Low complexity" evidence="1">
    <location>
        <begin position="120"/>
        <end position="137"/>
    </location>
</feature>
<reference evidence="2 3" key="1">
    <citation type="journal article" date="2016" name="Mol. Biol. Evol.">
        <title>Comparative Genomics of Early-Diverging Mushroom-Forming Fungi Provides Insights into the Origins of Lignocellulose Decay Capabilities.</title>
        <authorList>
            <person name="Nagy L.G."/>
            <person name="Riley R."/>
            <person name="Tritt A."/>
            <person name="Adam C."/>
            <person name="Daum C."/>
            <person name="Floudas D."/>
            <person name="Sun H."/>
            <person name="Yadav J.S."/>
            <person name="Pangilinan J."/>
            <person name="Larsson K.H."/>
            <person name="Matsuura K."/>
            <person name="Barry K."/>
            <person name="Labutti K."/>
            <person name="Kuo R."/>
            <person name="Ohm R.A."/>
            <person name="Bhattacharya S.S."/>
            <person name="Shirouzu T."/>
            <person name="Yoshinaga Y."/>
            <person name="Martin F.M."/>
            <person name="Grigoriev I.V."/>
            <person name="Hibbett D.S."/>
        </authorList>
    </citation>
    <scope>NUCLEOTIDE SEQUENCE [LARGE SCALE GENOMIC DNA]</scope>
    <source>
        <strain evidence="2 3">HHB12733</strain>
    </source>
</reference>
<dbReference type="AlphaFoldDB" id="A0A165DLF0"/>
<dbReference type="EMBL" id="KV424047">
    <property type="protein sequence ID" value="KZT53066.1"/>
    <property type="molecule type" value="Genomic_DNA"/>
</dbReference>
<keyword evidence="3" id="KW-1185">Reference proteome</keyword>
<feature type="region of interest" description="Disordered" evidence="1">
    <location>
        <begin position="46"/>
        <end position="220"/>
    </location>
</feature>
<feature type="compositionally biased region" description="Low complexity" evidence="1">
    <location>
        <begin position="80"/>
        <end position="94"/>
    </location>
</feature>